<evidence type="ECO:0000256" key="1">
    <source>
        <dbReference type="SAM" id="MobiDB-lite"/>
    </source>
</evidence>
<organism evidence="2 3">
    <name type="scientific">Parasitella parasitica</name>
    <dbReference type="NCBI Taxonomy" id="35722"/>
    <lineage>
        <taxon>Eukaryota</taxon>
        <taxon>Fungi</taxon>
        <taxon>Fungi incertae sedis</taxon>
        <taxon>Mucoromycota</taxon>
        <taxon>Mucoromycotina</taxon>
        <taxon>Mucoromycetes</taxon>
        <taxon>Mucorales</taxon>
        <taxon>Mucorineae</taxon>
        <taxon>Mucoraceae</taxon>
        <taxon>Parasitella</taxon>
    </lineage>
</organism>
<evidence type="ECO:0000313" key="3">
    <source>
        <dbReference type="Proteomes" id="UP000054107"/>
    </source>
</evidence>
<accession>A0A0B7NFT7</accession>
<name>A0A0B7NFT7_9FUNG</name>
<gene>
    <name evidence="2" type="primary">PARPA_07935.1 scaffold 31073</name>
</gene>
<keyword evidence="3" id="KW-1185">Reference proteome</keyword>
<feature type="compositionally biased region" description="Low complexity" evidence="1">
    <location>
        <begin position="1"/>
        <end position="15"/>
    </location>
</feature>
<feature type="region of interest" description="Disordered" evidence="1">
    <location>
        <begin position="1"/>
        <end position="25"/>
    </location>
</feature>
<protein>
    <submittedName>
        <fullName evidence="2">Uncharacterized protein</fullName>
    </submittedName>
</protein>
<dbReference type="AlphaFoldDB" id="A0A0B7NFT7"/>
<dbReference type="OrthoDB" id="2416077at2759"/>
<evidence type="ECO:0000313" key="2">
    <source>
        <dbReference type="EMBL" id="CEP13801.1"/>
    </source>
</evidence>
<dbReference type="Proteomes" id="UP000054107">
    <property type="component" value="Unassembled WGS sequence"/>
</dbReference>
<dbReference type="EMBL" id="LN730558">
    <property type="protein sequence ID" value="CEP13801.1"/>
    <property type="molecule type" value="Genomic_DNA"/>
</dbReference>
<proteinExistence type="predicted"/>
<sequence>MPESISQSDPSSSRSEMPEEPTTAEENAVICKWLNLIEYIKCLQENDLPWISEMIEKEGTTFILQKDGSPGHTGKIARD</sequence>
<reference evidence="2 3" key="1">
    <citation type="submission" date="2014-09" db="EMBL/GenBank/DDBJ databases">
        <authorList>
            <person name="Ellenberger Sabrina"/>
        </authorList>
    </citation>
    <scope>NUCLEOTIDE SEQUENCE [LARGE SCALE GENOMIC DNA]</scope>
    <source>
        <strain evidence="2 3">CBS 412.66</strain>
    </source>
</reference>